<protein>
    <submittedName>
        <fullName evidence="3">Uncharacterized protein</fullName>
    </submittedName>
</protein>
<feature type="domain" description="CoA carboxyltransferase N-terminal" evidence="1">
    <location>
        <begin position="1"/>
        <end position="151"/>
    </location>
</feature>
<evidence type="ECO:0000313" key="3">
    <source>
        <dbReference type="EMBL" id="CAF4351266.1"/>
    </source>
</evidence>
<dbReference type="Gene3D" id="3.90.226.10">
    <property type="entry name" value="2-enoyl-CoA Hydratase, Chain A, domain 1"/>
    <property type="match status" value="2"/>
</dbReference>
<dbReference type="SUPFAM" id="SSF52096">
    <property type="entry name" value="ClpP/crotonase"/>
    <property type="match status" value="2"/>
</dbReference>
<dbReference type="GO" id="GO:0003989">
    <property type="term" value="F:acetyl-CoA carboxylase activity"/>
    <property type="evidence" value="ECO:0007669"/>
    <property type="project" value="InterPro"/>
</dbReference>
<reference evidence="3" key="1">
    <citation type="submission" date="2021-02" db="EMBL/GenBank/DDBJ databases">
        <authorList>
            <person name="Nowell W R."/>
        </authorList>
    </citation>
    <scope>NUCLEOTIDE SEQUENCE</scope>
</reference>
<dbReference type="InterPro" id="IPR029045">
    <property type="entry name" value="ClpP/crotonase-like_dom_sf"/>
</dbReference>
<accession>A0A820L084</accession>
<dbReference type="PANTHER" id="PTHR45728">
    <property type="entry name" value="ACETYL-COA CARBOXYLASE, ISOFORM A"/>
    <property type="match status" value="1"/>
</dbReference>
<comment type="caution">
    <text evidence="3">The sequence shown here is derived from an EMBL/GenBank/DDBJ whole genome shotgun (WGS) entry which is preliminary data.</text>
</comment>
<dbReference type="PROSITE" id="PS50980">
    <property type="entry name" value="COA_CT_NTER"/>
    <property type="match status" value="1"/>
</dbReference>
<gene>
    <name evidence="3" type="ORF">KXQ929_LOCUS48277</name>
</gene>
<dbReference type="GO" id="GO:0005739">
    <property type="term" value="C:mitochondrion"/>
    <property type="evidence" value="ECO:0007669"/>
    <property type="project" value="TreeGrafter"/>
</dbReference>
<dbReference type="InterPro" id="IPR049076">
    <property type="entry name" value="ACCA"/>
</dbReference>
<feature type="domain" description="CoA carboxyltransferase C-terminal" evidence="2">
    <location>
        <begin position="156"/>
        <end position="244"/>
    </location>
</feature>
<dbReference type="PROSITE" id="PS50989">
    <property type="entry name" value="COA_CT_CTER"/>
    <property type="match status" value="1"/>
</dbReference>
<dbReference type="Pfam" id="PF01039">
    <property type="entry name" value="Carboxyl_trans"/>
    <property type="match status" value="1"/>
</dbReference>
<feature type="non-terminal residue" evidence="3">
    <location>
        <position position="244"/>
    </location>
</feature>
<dbReference type="AlphaFoldDB" id="A0A820L084"/>
<sequence length="244" mass="26730">MDCVRTECINDDGEMRHKIVDIIGKENSLGVENLRGSGMIAGETSLAYNVIPTISLVTCRAVGIGAYLVRLGSRVIQVENSHIILTGAGALNKVLGREVYNGNNQLGGTQIMFNNGVTHDIVKDDFDGCLLILRWLSYMPETMLHLPPVLPGLYDPIDRTIDFVPTSTPYDPRHMIQGRQLASPQQNFGQIDSNISMTASFQSGFFDRDSFVEIMKGWAKTVVCGRARLGGIPMGVIAVETRTV</sequence>
<dbReference type="PANTHER" id="PTHR45728:SF3">
    <property type="entry name" value="ACETYL-COA CARBOXYLASE"/>
    <property type="match status" value="1"/>
</dbReference>
<dbReference type="InterPro" id="IPR011763">
    <property type="entry name" value="COA_CT_C"/>
</dbReference>
<evidence type="ECO:0000313" key="4">
    <source>
        <dbReference type="Proteomes" id="UP000663868"/>
    </source>
</evidence>
<evidence type="ECO:0000259" key="2">
    <source>
        <dbReference type="PROSITE" id="PS50989"/>
    </source>
</evidence>
<name>A0A820L084_9BILA</name>
<evidence type="ECO:0000259" key="1">
    <source>
        <dbReference type="PROSITE" id="PS50980"/>
    </source>
</evidence>
<dbReference type="InterPro" id="IPR034733">
    <property type="entry name" value="AcCoA_carboxyl_beta"/>
</dbReference>
<dbReference type="EMBL" id="CAJOBB010018680">
    <property type="protein sequence ID" value="CAF4351266.1"/>
    <property type="molecule type" value="Genomic_DNA"/>
</dbReference>
<dbReference type="InterPro" id="IPR011762">
    <property type="entry name" value="COA_CT_N"/>
</dbReference>
<proteinExistence type="predicted"/>
<dbReference type="Proteomes" id="UP000663868">
    <property type="component" value="Unassembled WGS sequence"/>
</dbReference>
<organism evidence="3 4">
    <name type="scientific">Adineta steineri</name>
    <dbReference type="NCBI Taxonomy" id="433720"/>
    <lineage>
        <taxon>Eukaryota</taxon>
        <taxon>Metazoa</taxon>
        <taxon>Spiralia</taxon>
        <taxon>Gnathifera</taxon>
        <taxon>Rotifera</taxon>
        <taxon>Eurotatoria</taxon>
        <taxon>Bdelloidea</taxon>
        <taxon>Adinetida</taxon>
        <taxon>Adinetidae</taxon>
        <taxon>Adineta</taxon>
    </lineage>
</organism>
<dbReference type="GO" id="GO:0006633">
    <property type="term" value="P:fatty acid biosynthetic process"/>
    <property type="evidence" value="ECO:0007669"/>
    <property type="project" value="TreeGrafter"/>
</dbReference>